<dbReference type="InterPro" id="IPR038377">
    <property type="entry name" value="Na/Glc_symporter_sf"/>
</dbReference>
<dbReference type="Proteomes" id="UP000653127">
    <property type="component" value="Unassembled WGS sequence"/>
</dbReference>
<evidence type="ECO:0000256" key="12">
    <source>
        <dbReference type="ARBA" id="ARBA00033708"/>
    </source>
</evidence>
<evidence type="ECO:0000256" key="9">
    <source>
        <dbReference type="ARBA" id="ARBA00023065"/>
    </source>
</evidence>
<protein>
    <recommendedName>
        <fullName evidence="14">Sodium/proline symporter</fullName>
    </recommendedName>
    <alternativeName>
        <fullName evidence="14">Proline permease</fullName>
    </alternativeName>
</protein>
<comment type="similarity">
    <text evidence="2 13">Belongs to the sodium:solute symporter (SSF) (TC 2.A.21) family.</text>
</comment>
<keyword evidence="4 14" id="KW-1003">Cell membrane</keyword>
<keyword evidence="14" id="KW-0029">Amino-acid transport</keyword>
<evidence type="ECO:0000256" key="3">
    <source>
        <dbReference type="ARBA" id="ARBA00022448"/>
    </source>
</evidence>
<dbReference type="GO" id="GO:0031402">
    <property type="term" value="F:sodium ion binding"/>
    <property type="evidence" value="ECO:0007669"/>
    <property type="project" value="UniProtKB-UniRule"/>
</dbReference>
<keyword evidence="3 14" id="KW-0813">Transport</keyword>
<dbReference type="PANTHER" id="PTHR48086">
    <property type="entry name" value="SODIUM/PROLINE SYMPORTER-RELATED"/>
    <property type="match status" value="1"/>
</dbReference>
<evidence type="ECO:0000256" key="14">
    <source>
        <dbReference type="RuleBase" id="RU366012"/>
    </source>
</evidence>
<feature type="transmembrane region" description="Helical" evidence="14">
    <location>
        <begin position="120"/>
        <end position="141"/>
    </location>
</feature>
<keyword evidence="9 14" id="KW-0406">Ion transport</keyword>
<evidence type="ECO:0000256" key="2">
    <source>
        <dbReference type="ARBA" id="ARBA00006434"/>
    </source>
</evidence>
<dbReference type="InterPro" id="IPR001734">
    <property type="entry name" value="Na/solute_symporter"/>
</dbReference>
<dbReference type="GO" id="GO:0005886">
    <property type="term" value="C:plasma membrane"/>
    <property type="evidence" value="ECO:0007669"/>
    <property type="project" value="UniProtKB-SubCell"/>
</dbReference>
<evidence type="ECO:0000256" key="4">
    <source>
        <dbReference type="ARBA" id="ARBA00022475"/>
    </source>
</evidence>
<feature type="transmembrane region" description="Helical" evidence="14">
    <location>
        <begin position="420"/>
        <end position="442"/>
    </location>
</feature>
<keyword evidence="7 14" id="KW-1133">Transmembrane helix</keyword>
<dbReference type="InterPro" id="IPR011851">
    <property type="entry name" value="Na/Pro_symporter"/>
</dbReference>
<comment type="subcellular location">
    <subcellularLocation>
        <location evidence="1 14">Cell membrane</location>
        <topology evidence="1 14">Multi-pass membrane protein</topology>
    </subcellularLocation>
</comment>
<feature type="transmembrane region" description="Helical" evidence="14">
    <location>
        <begin position="71"/>
        <end position="93"/>
    </location>
</feature>
<dbReference type="PROSITE" id="PS50283">
    <property type="entry name" value="NA_SOLUT_SYMP_3"/>
    <property type="match status" value="1"/>
</dbReference>
<dbReference type="InterPro" id="IPR018212">
    <property type="entry name" value="Na/solute_symporter_CS"/>
</dbReference>
<keyword evidence="8 14" id="KW-0915">Sodium</keyword>
<feature type="transmembrane region" description="Helical" evidence="14">
    <location>
        <begin position="315"/>
        <end position="344"/>
    </location>
</feature>
<feature type="transmembrane region" description="Helical" evidence="14">
    <location>
        <begin position="387"/>
        <end position="408"/>
    </location>
</feature>
<evidence type="ECO:0000256" key="8">
    <source>
        <dbReference type="ARBA" id="ARBA00023053"/>
    </source>
</evidence>
<feature type="transmembrane region" description="Helical" evidence="14">
    <location>
        <begin position="188"/>
        <end position="211"/>
    </location>
</feature>
<feature type="transmembrane region" description="Helical" evidence="14">
    <location>
        <begin position="448"/>
        <end position="472"/>
    </location>
</feature>
<dbReference type="NCBIfam" id="TIGR00813">
    <property type="entry name" value="sss"/>
    <property type="match status" value="1"/>
</dbReference>
<reference evidence="15" key="1">
    <citation type="submission" date="2020-08" db="EMBL/GenBank/DDBJ databases">
        <title>Genome public.</title>
        <authorList>
            <person name="Liu C."/>
            <person name="Sun Q."/>
        </authorList>
    </citation>
    <scope>NUCLEOTIDE SEQUENCE</scope>
    <source>
        <strain evidence="15">NSJ-31</strain>
    </source>
</reference>
<dbReference type="RefSeq" id="WP_249282425.1">
    <property type="nucleotide sequence ID" value="NZ_JACRST010000004.1"/>
</dbReference>
<evidence type="ECO:0000256" key="1">
    <source>
        <dbReference type="ARBA" id="ARBA00004651"/>
    </source>
</evidence>
<evidence type="ECO:0000256" key="10">
    <source>
        <dbReference type="ARBA" id="ARBA00023136"/>
    </source>
</evidence>
<feature type="transmembrane region" description="Helical" evidence="14">
    <location>
        <begin position="7"/>
        <end position="25"/>
    </location>
</feature>
<dbReference type="Gene3D" id="1.20.1730.10">
    <property type="entry name" value="Sodium/glucose cotransporter"/>
    <property type="match status" value="1"/>
</dbReference>
<dbReference type="CDD" id="cd11475">
    <property type="entry name" value="SLC5sbd_PutP"/>
    <property type="match status" value="1"/>
</dbReference>
<comment type="caution">
    <text evidence="15">The sequence shown here is derived from an EMBL/GenBank/DDBJ whole genome shotgun (WGS) entry which is preliminary data.</text>
</comment>
<evidence type="ECO:0000256" key="11">
    <source>
        <dbReference type="ARBA" id="ARBA00023201"/>
    </source>
</evidence>
<dbReference type="EMBL" id="JACRST010000004">
    <property type="protein sequence ID" value="MBC8546276.1"/>
    <property type="molecule type" value="Genomic_DNA"/>
</dbReference>
<dbReference type="PROSITE" id="PS00456">
    <property type="entry name" value="NA_SOLUT_SYMP_1"/>
    <property type="match status" value="1"/>
</dbReference>
<feature type="transmembrane region" description="Helical" evidence="14">
    <location>
        <begin position="364"/>
        <end position="381"/>
    </location>
</feature>
<comment type="catalytic activity">
    <reaction evidence="12">
        <text>L-proline(in) + Na(+)(in) = L-proline(out) + Na(+)(out)</text>
        <dbReference type="Rhea" id="RHEA:28967"/>
        <dbReference type="ChEBI" id="CHEBI:29101"/>
        <dbReference type="ChEBI" id="CHEBI:60039"/>
    </reaction>
</comment>
<dbReference type="AlphaFoldDB" id="A0A926I4I7"/>
<feature type="transmembrane region" description="Helical" evidence="14">
    <location>
        <begin position="153"/>
        <end position="181"/>
    </location>
</feature>
<keyword evidence="11 14" id="KW-0739">Sodium transport</keyword>
<dbReference type="GO" id="GO:0015824">
    <property type="term" value="P:proline transport"/>
    <property type="evidence" value="ECO:0007669"/>
    <property type="project" value="UniProtKB-UniRule"/>
</dbReference>
<dbReference type="GO" id="GO:0005298">
    <property type="term" value="F:proline:sodium symporter activity"/>
    <property type="evidence" value="ECO:0007669"/>
    <property type="project" value="UniProtKB-UniRule"/>
</dbReference>
<evidence type="ECO:0000256" key="7">
    <source>
        <dbReference type="ARBA" id="ARBA00022989"/>
    </source>
</evidence>
<evidence type="ECO:0000313" key="16">
    <source>
        <dbReference type="Proteomes" id="UP000653127"/>
    </source>
</evidence>
<evidence type="ECO:0000313" key="15">
    <source>
        <dbReference type="EMBL" id="MBC8546276.1"/>
    </source>
</evidence>
<dbReference type="InterPro" id="IPR050277">
    <property type="entry name" value="Sodium:Solute_Symporter"/>
</dbReference>
<keyword evidence="10 14" id="KW-0472">Membrane</keyword>
<evidence type="ECO:0000256" key="6">
    <source>
        <dbReference type="ARBA" id="ARBA00022847"/>
    </source>
</evidence>
<evidence type="ECO:0000256" key="5">
    <source>
        <dbReference type="ARBA" id="ARBA00022692"/>
    </source>
</evidence>
<dbReference type="Pfam" id="PF00474">
    <property type="entry name" value="SSF"/>
    <property type="match status" value="1"/>
</dbReference>
<accession>A0A926I4I7</accession>
<comment type="function">
    <text evidence="14">Catalyzes the sodium-dependent uptake of extracellular L-proline.</text>
</comment>
<keyword evidence="16" id="KW-1185">Reference proteome</keyword>
<keyword evidence="6 14" id="KW-0769">Symport</keyword>
<keyword evidence="5 14" id="KW-0812">Transmembrane</keyword>
<gene>
    <name evidence="15" type="ORF">H8711_04910</name>
</gene>
<feature type="transmembrane region" description="Helical" evidence="14">
    <location>
        <begin position="269"/>
        <end position="295"/>
    </location>
</feature>
<organism evidence="15 16">
    <name type="scientific">Ligaoa zhengdingensis</name>
    <dbReference type="NCBI Taxonomy" id="2763658"/>
    <lineage>
        <taxon>Bacteria</taxon>
        <taxon>Bacillati</taxon>
        <taxon>Bacillota</taxon>
        <taxon>Clostridia</taxon>
        <taxon>Eubacteriales</taxon>
        <taxon>Oscillospiraceae</taxon>
        <taxon>Ligaoa</taxon>
    </lineage>
</organism>
<dbReference type="PANTHER" id="PTHR48086:SF3">
    <property type="entry name" value="SODIUM_PROLINE SYMPORTER"/>
    <property type="match status" value="1"/>
</dbReference>
<sequence>MSATTQYIIVIVAYFIAMLGIGFLFNNKVTSDKDYFIAKDKLNAPAIGFSFSATQMSGSTYMGTVGSIRTLGYAFIPAAISSAAAPWFCYVLVGDRIRKVSARLKSVTMADIFEARFGKVAGLLATIIMMVASVPTIAAQLKAAGNSFEVLLGIPYIAALFIFGGIVILYTILGGMFAVAWTDLIQGILMICGFVILLPVVLTNCGGFTAMHEAYAQFNPAGISISGSQPMMWVISGFLVWGFFQVGGQPAATTRFLTTSNEKTLKSALVYSILFESFIFLALAVISIGAGVLLPVVENSDMALPMLIQGYLPPIVGGIVLAAALGAMMSTIDSVLLMVSSLFVNNIYEKYIKKGENAKSGLNAGRITTIVVGVLGLLVAINPPDAVLWIITTGFSLMAAAFTFPLLLGLWWPRTTKAGGLAGIVTGSIACLAWYIAGYVLYGSLSKWIGGIWPAIFGSVISLVVTVVVSLATKPDSKEVLDVFFDDTEVEGEPA</sequence>
<evidence type="ECO:0000256" key="13">
    <source>
        <dbReference type="RuleBase" id="RU362091"/>
    </source>
</evidence>
<feature type="transmembrane region" description="Helical" evidence="14">
    <location>
        <begin position="231"/>
        <end position="248"/>
    </location>
</feature>
<name>A0A926I4I7_9FIRM</name>
<proteinExistence type="inferred from homology"/>